<dbReference type="Proteomes" id="UP000216840">
    <property type="component" value="Unassembled WGS sequence"/>
</dbReference>
<dbReference type="AlphaFoldDB" id="A0A265UWQ3"/>
<gene>
    <name evidence="3" type="ORF">CA834_03680</name>
</gene>
<feature type="transmembrane region" description="Helical" evidence="1">
    <location>
        <begin position="40"/>
        <end position="57"/>
    </location>
</feature>
<name>A0A265UWQ3_9FLAO</name>
<dbReference type="Pfam" id="PF24709">
    <property type="entry name" value="DUF7670"/>
    <property type="match status" value="1"/>
</dbReference>
<organism evidence="3 4">
    <name type="scientific">Winogradskyella aurantia</name>
    <dbReference type="NCBI Taxonomy" id="1915063"/>
    <lineage>
        <taxon>Bacteria</taxon>
        <taxon>Pseudomonadati</taxon>
        <taxon>Bacteroidota</taxon>
        <taxon>Flavobacteriia</taxon>
        <taxon>Flavobacteriales</taxon>
        <taxon>Flavobacteriaceae</taxon>
        <taxon>Winogradskyella</taxon>
    </lineage>
</organism>
<comment type="caution">
    <text evidence="3">The sequence shown here is derived from an EMBL/GenBank/DDBJ whole genome shotgun (WGS) entry which is preliminary data.</text>
</comment>
<keyword evidence="4" id="KW-1185">Reference proteome</keyword>
<evidence type="ECO:0000313" key="4">
    <source>
        <dbReference type="Proteomes" id="UP000216840"/>
    </source>
</evidence>
<dbReference type="InterPro" id="IPR056087">
    <property type="entry name" value="DUF7670"/>
</dbReference>
<evidence type="ECO:0000259" key="2">
    <source>
        <dbReference type="Pfam" id="PF24709"/>
    </source>
</evidence>
<dbReference type="EMBL" id="NGJN01000002">
    <property type="protein sequence ID" value="OZV69734.1"/>
    <property type="molecule type" value="Genomic_DNA"/>
</dbReference>
<reference evidence="3 4" key="1">
    <citation type="submission" date="2017-05" db="EMBL/GenBank/DDBJ databases">
        <title>The draft genome sequence of Idiomarina salinarum WNB302.</title>
        <authorList>
            <person name="Sun Y."/>
            <person name="Chen B."/>
            <person name="Du Z."/>
        </authorList>
    </citation>
    <scope>NUCLEOTIDE SEQUENCE [LARGE SCALE GENOMIC DNA]</scope>
    <source>
        <strain evidence="3 4">WNB302</strain>
    </source>
</reference>
<keyword evidence="1" id="KW-0472">Membrane</keyword>
<keyword evidence="1" id="KW-1133">Transmembrane helix</keyword>
<feature type="transmembrane region" description="Helical" evidence="1">
    <location>
        <begin position="14"/>
        <end position="33"/>
    </location>
</feature>
<keyword evidence="1" id="KW-0812">Transmembrane</keyword>
<evidence type="ECO:0000256" key="1">
    <source>
        <dbReference type="SAM" id="Phobius"/>
    </source>
</evidence>
<feature type="transmembrane region" description="Helical" evidence="1">
    <location>
        <begin position="69"/>
        <end position="93"/>
    </location>
</feature>
<evidence type="ECO:0000313" key="3">
    <source>
        <dbReference type="EMBL" id="OZV69734.1"/>
    </source>
</evidence>
<proteinExistence type="predicted"/>
<feature type="domain" description="DUF7670" evidence="2">
    <location>
        <begin position="2"/>
        <end position="98"/>
    </location>
</feature>
<accession>A0A265UWQ3</accession>
<protein>
    <recommendedName>
        <fullName evidence="2">DUF7670 domain-containing protein</fullName>
    </recommendedName>
</protein>
<sequence length="101" mass="11499">MDAFSPELPLWEQITGFLIHLIPSYILIGLLILAWKKELIGGLLFMIIGLVFTPIIYNHNYAMNHSMALSLWIVAGITIPFVLVGLLFILSYFKKKRQAHS</sequence>